<reference evidence="1" key="1">
    <citation type="submission" date="2021-02" db="EMBL/GenBank/DDBJ databases">
        <authorList>
            <person name="Nowell W R."/>
        </authorList>
    </citation>
    <scope>NUCLEOTIDE SEQUENCE</scope>
</reference>
<protein>
    <submittedName>
        <fullName evidence="1">Uncharacterized protein</fullName>
    </submittedName>
</protein>
<name>A0A819UFQ0_9BILA</name>
<evidence type="ECO:0000313" key="2">
    <source>
        <dbReference type="Proteomes" id="UP000663836"/>
    </source>
</evidence>
<gene>
    <name evidence="1" type="ORF">JBS370_LOCUS31400</name>
</gene>
<comment type="caution">
    <text evidence="1">The sequence shown here is derived from an EMBL/GenBank/DDBJ whole genome shotgun (WGS) entry which is preliminary data.</text>
</comment>
<dbReference type="AlphaFoldDB" id="A0A819UFQ0"/>
<organism evidence="1 2">
    <name type="scientific">Rotaria sordida</name>
    <dbReference type="NCBI Taxonomy" id="392033"/>
    <lineage>
        <taxon>Eukaryota</taxon>
        <taxon>Metazoa</taxon>
        <taxon>Spiralia</taxon>
        <taxon>Gnathifera</taxon>
        <taxon>Rotifera</taxon>
        <taxon>Eurotatoria</taxon>
        <taxon>Bdelloidea</taxon>
        <taxon>Philodinida</taxon>
        <taxon>Philodinidae</taxon>
        <taxon>Rotaria</taxon>
    </lineage>
</organism>
<sequence length="94" mass="10714">MKDTEQLGILCSIEDQTRQHIFHIINGNTNTNGHSSKSYFIDSMSSLSSISTLSNSTHHHGNNKIYILYQLVKAIFWSSHKAKKRLSRTFSFSP</sequence>
<dbReference type="Proteomes" id="UP000663836">
    <property type="component" value="Unassembled WGS sequence"/>
</dbReference>
<proteinExistence type="predicted"/>
<accession>A0A819UFQ0</accession>
<dbReference type="EMBL" id="CAJOBD010007717">
    <property type="protein sequence ID" value="CAF4094069.1"/>
    <property type="molecule type" value="Genomic_DNA"/>
</dbReference>
<evidence type="ECO:0000313" key="1">
    <source>
        <dbReference type="EMBL" id="CAF4094069.1"/>
    </source>
</evidence>